<feature type="domain" description="Ricin B lectin" evidence="2">
    <location>
        <begin position="652"/>
        <end position="771"/>
    </location>
</feature>
<name>A0A9P1GNC4_9DINO</name>
<reference evidence="4" key="2">
    <citation type="submission" date="2024-04" db="EMBL/GenBank/DDBJ databases">
        <authorList>
            <person name="Chen Y."/>
            <person name="Shah S."/>
            <person name="Dougan E. K."/>
            <person name="Thang M."/>
            <person name="Chan C."/>
        </authorList>
    </citation>
    <scope>NUCLEOTIDE SEQUENCE [LARGE SCALE GENOMIC DNA]</scope>
</reference>
<dbReference type="Gene3D" id="3.40.50.1820">
    <property type="entry name" value="alpha/beta hydrolase"/>
    <property type="match status" value="1"/>
</dbReference>
<dbReference type="PROSITE" id="PS50231">
    <property type="entry name" value="RICIN_B_LECTIN"/>
    <property type="match status" value="2"/>
</dbReference>
<dbReference type="AlphaFoldDB" id="A0A9P1GNC4"/>
<sequence>MRSSSGDTCEDSEDHSLLPRLGVQSQLRTNRSCLVCLGVSLVAAVSLIFLRSLSEEHLRSLVPVAQRVRVVEELYTFGTPGSAKDLLSDRTREDGCFRGLRVYMRSARPGWGDVDVPVYDPVAWITQQFSYRHARMRFLELPELNLYQHSISPCSAPIEDPPSDTFWWIEGHSSYEAALKHHLQATDQELPQDLKATTSQLNDLQKAYLMSHFTFVIYDPQMATVHADAIQWGWTLVGYAESLPGEPRVSNSIVTFHDHAALFQHPRSLECVLAFEGSDREDVSDWVYDVEIATVDFCGFTNVHRGFKEKLMAMLESDDFDQAIRVRLPYCSKLIAAGHSMGGSQAELFSACANRHLKENEEAALRDQQLVKFETKKPTALKPYLSEQVPGIFLRNRLSNLCLDAVGLLDPAEVKSLQAGLCHDQRQVRQHWKVEDGRVISELAGLCLTVQESEHEDATVIQTPCQSEADGRVARNQSWQLTAQGFLLSRSTDADRCLNTNMKLYRCPYSDQVWDLSADGHLVNRLSGLCLDVAGAASVQGTSLQVQNCRAGHDSFTSQRWQVADGQVRSLGSDLCLAVRTSQQGLLQLIMAACSQEVQWELLPLGFLQHRPTGMCVNVDGSPGQDAGTSVDLAPCELKEIETPGLWKLTPEGFLLNKGSDWLQVNKCISSAEPGSQDASSVSLELCEFQSAQSWDLRSTLRSTLGSQKCVALSEDNGLKLQTCDKSLKQQWRFSGQWIRNQQTGDCLTAKEADLSLSPCDASVAQQWEQLDLRKTTEL</sequence>
<dbReference type="OrthoDB" id="441587at2759"/>
<keyword evidence="6" id="KW-1185">Reference proteome</keyword>
<dbReference type="CDD" id="cd00161">
    <property type="entry name" value="beta-trefoil_Ricin-like"/>
    <property type="match status" value="2"/>
</dbReference>
<dbReference type="PANTHER" id="PTHR36129">
    <property type="entry name" value="ORGANIC SOLUTE TRANSPORTER SUBUNIT BETA-RELATED"/>
    <property type="match status" value="1"/>
</dbReference>
<evidence type="ECO:0000256" key="1">
    <source>
        <dbReference type="SAM" id="Phobius"/>
    </source>
</evidence>
<dbReference type="SUPFAM" id="SSF50370">
    <property type="entry name" value="Ricin B-like lectins"/>
    <property type="match status" value="3"/>
</dbReference>
<accession>A0A9P1GNC4</accession>
<dbReference type="SUPFAM" id="SSF53474">
    <property type="entry name" value="alpha/beta-Hydrolases"/>
    <property type="match status" value="1"/>
</dbReference>
<gene>
    <name evidence="3" type="ORF">C1SCF055_LOCUS42590</name>
</gene>
<evidence type="ECO:0000313" key="5">
    <source>
        <dbReference type="EMBL" id="CAL4805299.1"/>
    </source>
</evidence>
<keyword evidence="1" id="KW-1133">Transmembrane helix</keyword>
<reference evidence="3" key="1">
    <citation type="submission" date="2022-10" db="EMBL/GenBank/DDBJ databases">
        <authorList>
            <person name="Chen Y."/>
            <person name="Dougan E. K."/>
            <person name="Chan C."/>
            <person name="Rhodes N."/>
            <person name="Thang M."/>
        </authorList>
    </citation>
    <scope>NUCLEOTIDE SEQUENCE</scope>
</reference>
<dbReference type="Proteomes" id="UP001152797">
    <property type="component" value="Unassembled WGS sequence"/>
</dbReference>
<feature type="transmembrane region" description="Helical" evidence="1">
    <location>
        <begin position="34"/>
        <end position="53"/>
    </location>
</feature>
<proteinExistence type="predicted"/>
<dbReference type="EMBL" id="CAMXCT020006668">
    <property type="protein sequence ID" value="CAL1171362.1"/>
    <property type="molecule type" value="Genomic_DNA"/>
</dbReference>
<dbReference type="InterPro" id="IPR029058">
    <property type="entry name" value="AB_hydrolase_fold"/>
</dbReference>
<dbReference type="PANTHER" id="PTHR36129:SF3">
    <property type="match status" value="1"/>
</dbReference>
<keyword evidence="1" id="KW-0812">Transmembrane</keyword>
<evidence type="ECO:0000313" key="6">
    <source>
        <dbReference type="Proteomes" id="UP001152797"/>
    </source>
</evidence>
<dbReference type="EMBL" id="CAMXCT030006668">
    <property type="protein sequence ID" value="CAL4805299.1"/>
    <property type="molecule type" value="Genomic_DNA"/>
</dbReference>
<evidence type="ECO:0000313" key="3">
    <source>
        <dbReference type="EMBL" id="CAI4017987.1"/>
    </source>
</evidence>
<dbReference type="EMBL" id="CAMXCT010006668">
    <property type="protein sequence ID" value="CAI4017987.1"/>
    <property type="molecule type" value="Genomic_DNA"/>
</dbReference>
<evidence type="ECO:0000259" key="2">
    <source>
        <dbReference type="SMART" id="SM00458"/>
    </source>
</evidence>
<dbReference type="Gene3D" id="2.80.10.50">
    <property type="match status" value="4"/>
</dbReference>
<dbReference type="InterPro" id="IPR052678">
    <property type="entry name" value="OST-beta_subunit"/>
</dbReference>
<evidence type="ECO:0000313" key="4">
    <source>
        <dbReference type="EMBL" id="CAL1171362.1"/>
    </source>
</evidence>
<comment type="caution">
    <text evidence="3">The sequence shown here is derived from an EMBL/GenBank/DDBJ whole genome shotgun (WGS) entry which is preliminary data.</text>
</comment>
<dbReference type="InterPro" id="IPR000772">
    <property type="entry name" value="Ricin_B_lectin"/>
</dbReference>
<feature type="domain" description="Ricin B lectin" evidence="2">
    <location>
        <begin position="390"/>
        <end position="517"/>
    </location>
</feature>
<dbReference type="Pfam" id="PF00652">
    <property type="entry name" value="Ricin_B_lectin"/>
    <property type="match status" value="2"/>
</dbReference>
<keyword evidence="1" id="KW-0472">Membrane</keyword>
<protein>
    <submittedName>
        <fullName evidence="5">Endo-1,4-beta-xylanase A (Xylanase A) (1,4-beta-D-xylan xylanohydrolase A)</fullName>
    </submittedName>
</protein>
<dbReference type="SMART" id="SM00458">
    <property type="entry name" value="RICIN"/>
    <property type="match status" value="3"/>
</dbReference>
<dbReference type="InterPro" id="IPR035992">
    <property type="entry name" value="Ricin_B-like_lectins"/>
</dbReference>
<organism evidence="3">
    <name type="scientific">Cladocopium goreaui</name>
    <dbReference type="NCBI Taxonomy" id="2562237"/>
    <lineage>
        <taxon>Eukaryota</taxon>
        <taxon>Sar</taxon>
        <taxon>Alveolata</taxon>
        <taxon>Dinophyceae</taxon>
        <taxon>Suessiales</taxon>
        <taxon>Symbiodiniaceae</taxon>
        <taxon>Cladocopium</taxon>
    </lineage>
</organism>
<feature type="domain" description="Ricin B lectin" evidence="2">
    <location>
        <begin position="520"/>
        <end position="650"/>
    </location>
</feature>